<accession>A0A0A9X753</accession>
<dbReference type="InterPro" id="IPR042269">
    <property type="entry name" value="Ser_carbopepase_S28_SKS"/>
</dbReference>
<dbReference type="GO" id="GO:0070008">
    <property type="term" value="F:serine-type exopeptidase activity"/>
    <property type="evidence" value="ECO:0007669"/>
    <property type="project" value="InterPro"/>
</dbReference>
<dbReference type="SUPFAM" id="SSF53474">
    <property type="entry name" value="alpha/beta-Hydrolases"/>
    <property type="match status" value="1"/>
</dbReference>
<dbReference type="InterPro" id="IPR008758">
    <property type="entry name" value="Peptidase_S28"/>
</dbReference>
<dbReference type="PANTHER" id="PTHR11010">
    <property type="entry name" value="PROTEASE S28 PRO-X CARBOXYPEPTIDASE-RELATED"/>
    <property type="match status" value="1"/>
</dbReference>
<dbReference type="InterPro" id="IPR029058">
    <property type="entry name" value="AB_hydrolase_fold"/>
</dbReference>
<keyword evidence="3" id="KW-0732">Signal</keyword>
<evidence type="ECO:0000313" key="6">
    <source>
        <dbReference type="EMBL" id="JAG15476.1"/>
    </source>
</evidence>
<evidence type="ECO:0000256" key="4">
    <source>
        <dbReference type="ARBA" id="ARBA00022801"/>
    </source>
</evidence>
<dbReference type="Pfam" id="PF05577">
    <property type="entry name" value="Peptidase_S28"/>
    <property type="match status" value="1"/>
</dbReference>
<evidence type="ECO:0000256" key="2">
    <source>
        <dbReference type="ARBA" id="ARBA00022670"/>
    </source>
</evidence>
<sequence length="478" mass="53858">EELLLFYLVFEMHFLRTALVVAVAISSGSTKFTFLAGDKYDENVAKPMEWFDSQKLDHFDPTNLSTWKQRYIVENQFFTNLSGPVFLYIGGEGALPWFPDAAMTLYALQYGALMFGLEHRYYGDSRPRPDLTVESLRYLSSEQALADIAYFIEHINSKYRLTPQNKWVVFGGSYAGNLAAWARLKYPHLIHAAVSSSGPVLAKAAVDFGEFFQHVAVQHSKECADNIHRAALEVATLLNQTGGPKVLTEKFNLCHPLDMKTMDDTSVFVDLIIDNLWGFLQIDGAAGLEYICDTMNEGSQDILVRYALATGFSRSSCNNIRSFNESIEYLKNTSYNHRSFGVRLWFYQTCTEFGFYTTASSRRGFFGSDLFLSYYVDQCKQVFGEQFNLKKLSDGIKRTNSLYGGLNMQVTNVVFVQGSLDPWSELGIRTSKPGAPAIVIDGTTHCQDMYPPSDSDPQSLKDARKEISNLIGKWISMS</sequence>
<keyword evidence="5" id="KW-0325">Glycoprotein</keyword>
<dbReference type="GO" id="GO:0006508">
    <property type="term" value="P:proteolysis"/>
    <property type="evidence" value="ECO:0007669"/>
    <property type="project" value="UniProtKB-KW"/>
</dbReference>
<keyword evidence="2 6" id="KW-0645">Protease</keyword>
<proteinExistence type="inferred from homology"/>
<reference evidence="6" key="1">
    <citation type="journal article" date="2014" name="PLoS ONE">
        <title>Transcriptome-Based Identification of ABC Transporters in the Western Tarnished Plant Bug Lygus hesperus.</title>
        <authorList>
            <person name="Hull J.J."/>
            <person name="Chaney K."/>
            <person name="Geib S.M."/>
            <person name="Fabrick J.A."/>
            <person name="Brent C.S."/>
            <person name="Walsh D."/>
            <person name="Lavine L.C."/>
        </authorList>
    </citation>
    <scope>NUCLEOTIDE SEQUENCE</scope>
</reference>
<reference evidence="6" key="2">
    <citation type="submission" date="2014-07" db="EMBL/GenBank/DDBJ databases">
        <authorList>
            <person name="Hull J."/>
        </authorList>
    </citation>
    <scope>NUCLEOTIDE SEQUENCE</scope>
</reference>
<dbReference type="AlphaFoldDB" id="A0A0A9X753"/>
<dbReference type="PANTHER" id="PTHR11010:SF117">
    <property type="entry name" value="SERINE PROTEASE 16"/>
    <property type="match status" value="1"/>
</dbReference>
<evidence type="ECO:0000256" key="5">
    <source>
        <dbReference type="ARBA" id="ARBA00023180"/>
    </source>
</evidence>
<organism evidence="6">
    <name type="scientific">Lygus hesperus</name>
    <name type="common">Western plant bug</name>
    <dbReference type="NCBI Taxonomy" id="30085"/>
    <lineage>
        <taxon>Eukaryota</taxon>
        <taxon>Metazoa</taxon>
        <taxon>Ecdysozoa</taxon>
        <taxon>Arthropoda</taxon>
        <taxon>Hexapoda</taxon>
        <taxon>Insecta</taxon>
        <taxon>Pterygota</taxon>
        <taxon>Neoptera</taxon>
        <taxon>Paraneoptera</taxon>
        <taxon>Hemiptera</taxon>
        <taxon>Heteroptera</taxon>
        <taxon>Panheteroptera</taxon>
        <taxon>Cimicomorpha</taxon>
        <taxon>Miridae</taxon>
        <taxon>Mirini</taxon>
        <taxon>Lygus</taxon>
    </lineage>
</organism>
<comment type="similarity">
    <text evidence="1">Belongs to the peptidase S28 family.</text>
</comment>
<keyword evidence="4" id="KW-0378">Hydrolase</keyword>
<protein>
    <submittedName>
        <fullName evidence="6">Putative serine protease K12H4.7</fullName>
    </submittedName>
</protein>
<feature type="non-terminal residue" evidence="6">
    <location>
        <position position="1"/>
    </location>
</feature>
<dbReference type="Gene3D" id="1.20.120.980">
    <property type="entry name" value="Serine carboxypeptidase S28, SKS domain"/>
    <property type="match status" value="1"/>
</dbReference>
<evidence type="ECO:0000256" key="1">
    <source>
        <dbReference type="ARBA" id="ARBA00011079"/>
    </source>
</evidence>
<gene>
    <name evidence="6" type="primary">K12H4.7_19</name>
    <name evidence="6" type="ORF">CM83_51193</name>
</gene>
<dbReference type="GO" id="GO:0008239">
    <property type="term" value="F:dipeptidyl-peptidase activity"/>
    <property type="evidence" value="ECO:0007669"/>
    <property type="project" value="TreeGrafter"/>
</dbReference>
<name>A0A0A9X753_LYGHE</name>
<evidence type="ECO:0000256" key="3">
    <source>
        <dbReference type="ARBA" id="ARBA00022729"/>
    </source>
</evidence>
<dbReference type="Gene3D" id="3.40.50.1820">
    <property type="entry name" value="alpha/beta hydrolase"/>
    <property type="match status" value="1"/>
</dbReference>
<dbReference type="EMBL" id="GBHO01028128">
    <property type="protein sequence ID" value="JAG15476.1"/>
    <property type="molecule type" value="Transcribed_RNA"/>
</dbReference>